<dbReference type="InterPro" id="IPR002156">
    <property type="entry name" value="RNaseH_domain"/>
</dbReference>
<dbReference type="Pfam" id="PF13456">
    <property type="entry name" value="RVT_3"/>
    <property type="match status" value="1"/>
</dbReference>
<dbReference type="EMBL" id="JBFOLK010000002">
    <property type="protein sequence ID" value="KAL2533869.1"/>
    <property type="molecule type" value="Genomic_DNA"/>
</dbReference>
<dbReference type="Gene3D" id="3.30.420.10">
    <property type="entry name" value="Ribonuclease H-like superfamily/Ribonuclease H"/>
    <property type="match status" value="1"/>
</dbReference>
<feature type="domain" description="RNase H type-1" evidence="1">
    <location>
        <begin position="135"/>
        <end position="242"/>
    </location>
</feature>
<dbReference type="InterPro" id="IPR012337">
    <property type="entry name" value="RNaseH-like_sf"/>
</dbReference>
<organism evidence="3 4">
    <name type="scientific">Abeliophyllum distichum</name>
    <dbReference type="NCBI Taxonomy" id="126358"/>
    <lineage>
        <taxon>Eukaryota</taxon>
        <taxon>Viridiplantae</taxon>
        <taxon>Streptophyta</taxon>
        <taxon>Embryophyta</taxon>
        <taxon>Tracheophyta</taxon>
        <taxon>Spermatophyta</taxon>
        <taxon>Magnoliopsida</taxon>
        <taxon>eudicotyledons</taxon>
        <taxon>Gunneridae</taxon>
        <taxon>Pentapetalae</taxon>
        <taxon>asterids</taxon>
        <taxon>lamiids</taxon>
        <taxon>Lamiales</taxon>
        <taxon>Oleaceae</taxon>
        <taxon>Forsythieae</taxon>
        <taxon>Abeliophyllum</taxon>
    </lineage>
</organism>
<dbReference type="PANTHER" id="PTHR47723:SF19">
    <property type="entry name" value="POLYNUCLEOTIDYL TRANSFERASE, RIBONUCLEASE H-LIKE SUPERFAMILY PROTEIN"/>
    <property type="match status" value="1"/>
</dbReference>
<dbReference type="CDD" id="cd06222">
    <property type="entry name" value="RNase_H_like"/>
    <property type="match status" value="1"/>
</dbReference>
<evidence type="ECO:0000313" key="3">
    <source>
        <dbReference type="EMBL" id="KAL2533869.1"/>
    </source>
</evidence>
<comment type="caution">
    <text evidence="3">The sequence shown here is derived from an EMBL/GenBank/DDBJ whole genome shotgun (WGS) entry which is preliminary data.</text>
</comment>
<reference evidence="4" key="1">
    <citation type="submission" date="2024-07" db="EMBL/GenBank/DDBJ databases">
        <title>Two chromosome-level genome assemblies of Korean endemic species Abeliophyllum distichum and Forsythia ovata (Oleaceae).</title>
        <authorList>
            <person name="Jang H."/>
        </authorList>
    </citation>
    <scope>NUCLEOTIDE SEQUENCE [LARGE SCALE GENOMIC DNA]</scope>
</reference>
<name>A0ABD1V976_9LAMI</name>
<dbReference type="InterPro" id="IPR036397">
    <property type="entry name" value="RNaseH_sf"/>
</dbReference>
<protein>
    <submittedName>
        <fullName evidence="3">RNase H family protein</fullName>
    </submittedName>
</protein>
<keyword evidence="4" id="KW-1185">Reference proteome</keyword>
<dbReference type="Proteomes" id="UP001604336">
    <property type="component" value="Unassembled WGS sequence"/>
</dbReference>
<proteinExistence type="predicted"/>
<sequence>MWKDTSDGRFATKSAWQLVHTGHTIQAVYIMIWSSIIPTTFSFFCWRLWQGLIPVDVVIQRRIRSHMASRCQCCSAIETIQQLFIDSSITDQFVRHGHIHMIVPLLILWIIWTAKNDANLLVYSTSRILGSYKVNTDGCLKKRFASGWRIIRDSSSQCVRVFLSSYSKCPILEVELRAILDGIILAQRIVLLDLWIESDSTLAIHCITRGGEPWSIQATLRHIRHLLAFDHDIISHIYREDN</sequence>
<dbReference type="Pfam" id="PF13966">
    <property type="entry name" value="zf-RVT"/>
    <property type="match status" value="1"/>
</dbReference>
<dbReference type="PANTHER" id="PTHR47723">
    <property type="entry name" value="OS05G0353850 PROTEIN"/>
    <property type="match status" value="1"/>
</dbReference>
<dbReference type="SUPFAM" id="SSF53098">
    <property type="entry name" value="Ribonuclease H-like"/>
    <property type="match status" value="1"/>
</dbReference>
<accession>A0ABD1V976</accession>
<evidence type="ECO:0000259" key="1">
    <source>
        <dbReference type="Pfam" id="PF13456"/>
    </source>
</evidence>
<evidence type="ECO:0000313" key="4">
    <source>
        <dbReference type="Proteomes" id="UP001604336"/>
    </source>
</evidence>
<dbReference type="InterPro" id="IPR053151">
    <property type="entry name" value="RNase_H-like"/>
</dbReference>
<evidence type="ECO:0000259" key="2">
    <source>
        <dbReference type="Pfam" id="PF13966"/>
    </source>
</evidence>
<dbReference type="InterPro" id="IPR026960">
    <property type="entry name" value="RVT-Znf"/>
</dbReference>
<gene>
    <name evidence="3" type="ORF">Adt_07220</name>
</gene>
<feature type="domain" description="Reverse transcriptase zinc-binding" evidence="2">
    <location>
        <begin position="10"/>
        <end position="92"/>
    </location>
</feature>
<dbReference type="AlphaFoldDB" id="A0ABD1V976"/>
<dbReference type="InterPro" id="IPR044730">
    <property type="entry name" value="RNase_H-like_dom_plant"/>
</dbReference>